<reference evidence="3" key="1">
    <citation type="submission" date="2017-09" db="EMBL/GenBank/DDBJ databases">
        <title>Depth-based differentiation of microbial function through sediment-hosted aquifers and enrichment of novel symbionts in the deep terrestrial subsurface.</title>
        <authorList>
            <person name="Probst A.J."/>
            <person name="Ladd B."/>
            <person name="Jarett J.K."/>
            <person name="Geller-Mcgrath D.E."/>
            <person name="Sieber C.M.K."/>
            <person name="Emerson J.B."/>
            <person name="Anantharaman K."/>
            <person name="Thomas B.C."/>
            <person name="Malmstrom R."/>
            <person name="Stieglmeier M."/>
            <person name="Klingl A."/>
            <person name="Woyke T."/>
            <person name="Ryan C.M."/>
            <person name="Banfield J.F."/>
        </authorList>
    </citation>
    <scope>NUCLEOTIDE SEQUENCE [LARGE SCALE GENOMIC DNA]</scope>
</reference>
<dbReference type="EMBL" id="PFSI01000004">
    <property type="protein sequence ID" value="PJC24944.1"/>
    <property type="molecule type" value="Genomic_DNA"/>
</dbReference>
<evidence type="ECO:0000256" key="1">
    <source>
        <dbReference type="SAM" id="Coils"/>
    </source>
</evidence>
<protein>
    <submittedName>
        <fullName evidence="2">Uncharacterized protein</fullName>
    </submittedName>
</protein>
<evidence type="ECO:0000313" key="3">
    <source>
        <dbReference type="Proteomes" id="UP000230251"/>
    </source>
</evidence>
<dbReference type="AlphaFoldDB" id="A0A2M8EQD2"/>
<name>A0A2M8EQD2_9BACT</name>
<sequence length="118" mass="13407">MNKIKEIIAGLSLPEDRKQYYLEKFAAEGEAPSIMQELMLEHNKWIEEELIRIGAIDPESEQYKQAKLELQADLEAALEELKTNMTEVEKSIDQIASDLNQEEDSGAASEILNKIKAE</sequence>
<dbReference type="Proteomes" id="UP000230251">
    <property type="component" value="Unassembled WGS sequence"/>
</dbReference>
<proteinExistence type="predicted"/>
<evidence type="ECO:0000313" key="2">
    <source>
        <dbReference type="EMBL" id="PJC24944.1"/>
    </source>
</evidence>
<keyword evidence="1" id="KW-0175">Coiled coil</keyword>
<organism evidence="2 3">
    <name type="scientific">Candidatus Uhrbacteria bacterium CG_4_9_14_0_2_um_filter_41_50</name>
    <dbReference type="NCBI Taxonomy" id="1975031"/>
    <lineage>
        <taxon>Bacteria</taxon>
        <taxon>Candidatus Uhriibacteriota</taxon>
    </lineage>
</organism>
<accession>A0A2M8EQD2</accession>
<gene>
    <name evidence="2" type="ORF">CO057_00125</name>
</gene>
<feature type="coiled-coil region" evidence="1">
    <location>
        <begin position="60"/>
        <end position="105"/>
    </location>
</feature>
<comment type="caution">
    <text evidence="2">The sequence shown here is derived from an EMBL/GenBank/DDBJ whole genome shotgun (WGS) entry which is preliminary data.</text>
</comment>